<proteinExistence type="predicted"/>
<dbReference type="InterPro" id="IPR007053">
    <property type="entry name" value="LRAT_dom"/>
</dbReference>
<organism evidence="2 4">
    <name type="scientific">Adineta steineri</name>
    <dbReference type="NCBI Taxonomy" id="433720"/>
    <lineage>
        <taxon>Eukaryota</taxon>
        <taxon>Metazoa</taxon>
        <taxon>Spiralia</taxon>
        <taxon>Gnathifera</taxon>
        <taxon>Rotifera</taxon>
        <taxon>Eurotatoria</taxon>
        <taxon>Bdelloidea</taxon>
        <taxon>Adinetida</taxon>
        <taxon>Adinetidae</taxon>
        <taxon>Adineta</taxon>
    </lineage>
</organism>
<dbReference type="EMBL" id="CAJNOE010001994">
    <property type="protein sequence ID" value="CAF1462456.1"/>
    <property type="molecule type" value="Genomic_DNA"/>
</dbReference>
<dbReference type="PANTHER" id="PTHR46137">
    <property type="entry name" value="OS05G0310600 PROTEIN"/>
    <property type="match status" value="1"/>
</dbReference>
<dbReference type="PROSITE" id="PS51934">
    <property type="entry name" value="LRAT"/>
    <property type="match status" value="1"/>
</dbReference>
<dbReference type="Proteomes" id="UP000663860">
    <property type="component" value="Unassembled WGS sequence"/>
</dbReference>
<comment type="caution">
    <text evidence="2">The sequence shown here is derived from an EMBL/GenBank/DDBJ whole genome shotgun (WGS) entry which is preliminary data.</text>
</comment>
<dbReference type="PANTHER" id="PTHR46137:SF3">
    <property type="entry name" value="OS05G0310600 PROTEIN"/>
    <property type="match status" value="1"/>
</dbReference>
<sequence>MSAFDQKLNEIIKEQWGSVVFQSGVLCSPFDQKYALIINMVVWYAVRLVLELDERCDTAAEVIKLGEFFTESGAIEKKDEIIKQFHLFKDNDKEFPVISPYYLTVPDNVRYNPDTYLKPGDFVMIKRENPYISYNHAGIYSGNAEIIHISVPDDCHGNGKFNKEEARIMKTSWSTFYGDKAAEINIVLRFYKRRTNEEVLQVAESLIGARKGTYHFLRENCQHFAGYCQTGYDFSPEVFEMFENTPWIAYKYKLN</sequence>
<dbReference type="Pfam" id="PF04970">
    <property type="entry name" value="LRAT"/>
    <property type="match status" value="1"/>
</dbReference>
<gene>
    <name evidence="2" type="ORF">IZO911_LOCUS43000</name>
    <name evidence="3" type="ORF">KXQ929_LOCUS33285</name>
</gene>
<dbReference type="AlphaFoldDB" id="A0A815QHB7"/>
<evidence type="ECO:0000259" key="1">
    <source>
        <dbReference type="PROSITE" id="PS51934"/>
    </source>
</evidence>
<evidence type="ECO:0000313" key="2">
    <source>
        <dbReference type="EMBL" id="CAF1462456.1"/>
    </source>
</evidence>
<evidence type="ECO:0000313" key="3">
    <source>
        <dbReference type="EMBL" id="CAF4079959.1"/>
    </source>
</evidence>
<name>A0A815QHB7_9BILA</name>
<feature type="domain" description="LRAT" evidence="1">
    <location>
        <begin position="126"/>
        <end position="237"/>
    </location>
</feature>
<accession>A0A815QHB7</accession>
<dbReference type="Gene3D" id="3.90.1720.10">
    <property type="entry name" value="endopeptidase domain like (from Nostoc punctiforme)"/>
    <property type="match status" value="1"/>
</dbReference>
<protein>
    <recommendedName>
        <fullName evidence="1">LRAT domain-containing protein</fullName>
    </recommendedName>
</protein>
<dbReference type="EMBL" id="CAJOBB010004224">
    <property type="protein sequence ID" value="CAF4079959.1"/>
    <property type="molecule type" value="Genomic_DNA"/>
</dbReference>
<evidence type="ECO:0000313" key="4">
    <source>
        <dbReference type="Proteomes" id="UP000663860"/>
    </source>
</evidence>
<reference evidence="2" key="1">
    <citation type="submission" date="2021-02" db="EMBL/GenBank/DDBJ databases">
        <authorList>
            <person name="Nowell W R."/>
        </authorList>
    </citation>
    <scope>NUCLEOTIDE SEQUENCE</scope>
</reference>
<dbReference type="Proteomes" id="UP000663868">
    <property type="component" value="Unassembled WGS sequence"/>
</dbReference>